<reference evidence="5 6" key="1">
    <citation type="submission" date="2022-09" db="EMBL/GenBank/DDBJ databases">
        <title>Complete genome sequence of Janibacter terrae strain COS04-44, PCL-degrading bacteria isolated from oil spilled coast.</title>
        <authorList>
            <person name="Park H."/>
            <person name="Kim J.Y."/>
            <person name="An S.H."/>
            <person name="Lee C.M."/>
            <person name="Weon H.-Y."/>
        </authorList>
    </citation>
    <scope>NUCLEOTIDE SEQUENCE [LARGE SCALE GENOMIC DNA]</scope>
    <source>
        <strain evidence="5 6">COS04-44</strain>
    </source>
</reference>
<keyword evidence="6" id="KW-1185">Reference proteome</keyword>
<dbReference type="InterPro" id="IPR013783">
    <property type="entry name" value="Ig-like_fold"/>
</dbReference>
<dbReference type="SUPFAM" id="SSF56300">
    <property type="entry name" value="Metallo-dependent phosphatases"/>
    <property type="match status" value="1"/>
</dbReference>
<dbReference type="InterPro" id="IPR029052">
    <property type="entry name" value="Metallo-depent_PP-like"/>
</dbReference>
<dbReference type="RefSeq" id="WP_338539162.1">
    <property type="nucleotide sequence ID" value="NZ_CP104874.1"/>
</dbReference>
<dbReference type="InterPro" id="IPR032285">
    <property type="entry name" value="Metallophos_N"/>
</dbReference>
<feature type="domain" description="Calcineurin-like phosphoesterase N-terminal" evidence="4">
    <location>
        <begin position="86"/>
        <end position="141"/>
    </location>
</feature>
<sequence length="604" mass="64676">MPLHTPRILPPVVTGALALCLTAAIAAPLATTATASPSSAAERPASAWSETAYRGAVEVVPGTDEAKDTIDGVVFDDRDKDSTQDRGERGIKGVTVSNGREVVTTDAKGRYELPVDDNTNVFVTQPAGYEVPVDEDNIAQFSYVHLPKGSPELKYGGIEATGPAPEAVNFPLAQSTATKKPQQDCIMGGDIQTYNQTQVEYARKGAFADLAARDDYASCGALFLGDIVGDDLSLYAQTRELTGMINGPARLLPGNHDLDFDAADSQNRFDTYRSQFGADYYSYDVGDLHIVALDSVQYRAGQSYTGGLGEEQLEWLRNDIAATPKDKTVVLAAHIPLLNYHDQGQTRHQVKEIKEIHELIGERDAVGFGGHSHTTEVMRAGDSTEGWAKTWGVEELPFDHITAGAISGDWYSGRVTDAGFPTAIQKDGARPGVLTLESRPDQLSERFTVTGGDESEQMAVGVNSPRYREWFAANRANRGTAPAFERPPEVSAADLAGGTYLTTDVFAGSTGTDVTVAIDGGEAKGATRTQEMAGEAKRVGALWSDPVAVQEQLVHGGSVAESGMHLWRLELPGDLEAGKHTAAVTSTDRYGRVSTETIDFTVTD</sequence>
<dbReference type="PANTHER" id="PTHR43143">
    <property type="entry name" value="METALLOPHOSPHOESTERASE, CALCINEURIN SUPERFAMILY"/>
    <property type="match status" value="1"/>
</dbReference>
<feature type="domain" description="Calcineurin-like phosphoesterase C-terminal" evidence="3">
    <location>
        <begin position="403"/>
        <end position="592"/>
    </location>
</feature>
<evidence type="ECO:0000313" key="6">
    <source>
        <dbReference type="Proteomes" id="UP001381003"/>
    </source>
</evidence>
<dbReference type="InterPro" id="IPR051918">
    <property type="entry name" value="STPP_CPPED1"/>
</dbReference>
<dbReference type="Pfam" id="PF00149">
    <property type="entry name" value="Metallophos"/>
    <property type="match status" value="1"/>
</dbReference>
<dbReference type="PANTHER" id="PTHR43143:SF6">
    <property type="entry name" value="BLL3016 PROTEIN"/>
    <property type="match status" value="1"/>
</dbReference>
<evidence type="ECO:0000313" key="5">
    <source>
        <dbReference type="EMBL" id="WWF06693.1"/>
    </source>
</evidence>
<dbReference type="Pfam" id="PF16371">
    <property type="entry name" value="MetallophosN"/>
    <property type="match status" value="1"/>
</dbReference>
<feature type="chain" id="PRO_5046488866" evidence="1">
    <location>
        <begin position="27"/>
        <end position="604"/>
    </location>
</feature>
<evidence type="ECO:0000259" key="3">
    <source>
        <dbReference type="Pfam" id="PF16370"/>
    </source>
</evidence>
<evidence type="ECO:0000259" key="4">
    <source>
        <dbReference type="Pfam" id="PF16371"/>
    </source>
</evidence>
<proteinExistence type="predicted"/>
<gene>
    <name evidence="5" type="ORF">N5P18_07440</name>
</gene>
<feature type="signal peptide" evidence="1">
    <location>
        <begin position="1"/>
        <end position="26"/>
    </location>
</feature>
<dbReference type="EMBL" id="CP104874">
    <property type="protein sequence ID" value="WWF06693.1"/>
    <property type="molecule type" value="Genomic_DNA"/>
</dbReference>
<dbReference type="InterPro" id="IPR032288">
    <property type="entry name" value="Metallophos_C"/>
</dbReference>
<dbReference type="InterPro" id="IPR004843">
    <property type="entry name" value="Calcineurin-like_PHP"/>
</dbReference>
<accession>A0ABZ2FKL7</accession>
<organism evidence="5 6">
    <name type="scientific">Janibacter terrae</name>
    <dbReference type="NCBI Taxonomy" id="103817"/>
    <lineage>
        <taxon>Bacteria</taxon>
        <taxon>Bacillati</taxon>
        <taxon>Actinomycetota</taxon>
        <taxon>Actinomycetes</taxon>
        <taxon>Micrococcales</taxon>
        <taxon>Intrasporangiaceae</taxon>
        <taxon>Janibacter</taxon>
    </lineage>
</organism>
<dbReference type="Pfam" id="PF16370">
    <property type="entry name" value="MetallophosC"/>
    <property type="match status" value="1"/>
</dbReference>
<evidence type="ECO:0000259" key="2">
    <source>
        <dbReference type="Pfam" id="PF00149"/>
    </source>
</evidence>
<dbReference type="Gene3D" id="3.60.21.10">
    <property type="match status" value="1"/>
</dbReference>
<protein>
    <submittedName>
        <fullName evidence="5">Calcineurin-like phosphoesterase family protein</fullName>
    </submittedName>
</protein>
<name>A0ABZ2FKL7_9MICO</name>
<dbReference type="Proteomes" id="UP001381003">
    <property type="component" value="Chromosome"/>
</dbReference>
<dbReference type="Gene3D" id="2.60.40.10">
    <property type="entry name" value="Immunoglobulins"/>
    <property type="match status" value="1"/>
</dbReference>
<evidence type="ECO:0000256" key="1">
    <source>
        <dbReference type="SAM" id="SignalP"/>
    </source>
</evidence>
<feature type="domain" description="Calcineurin-like phosphoesterase" evidence="2">
    <location>
        <begin position="189"/>
        <end position="374"/>
    </location>
</feature>
<keyword evidence="1" id="KW-0732">Signal</keyword>